<reference evidence="3" key="1">
    <citation type="submission" date="2019-08" db="EMBL/GenBank/DDBJ databases">
        <title>Limnoglobus roseus gen. nov., sp. nov., a novel freshwater planctomycete with a giant genome from the family Gemmataceae.</title>
        <authorList>
            <person name="Kulichevskaya I.S."/>
            <person name="Naumoff D.G."/>
            <person name="Miroshnikov K."/>
            <person name="Ivanova A."/>
            <person name="Philippov D.A."/>
            <person name="Hakobyan A."/>
            <person name="Rijpstra I.C."/>
            <person name="Sinninghe Damste J.S."/>
            <person name="Liesack W."/>
            <person name="Dedysh S.N."/>
        </authorList>
    </citation>
    <scope>NUCLEOTIDE SEQUENCE [LARGE SCALE GENOMIC DNA]</scope>
    <source>
        <strain evidence="3">PX52</strain>
    </source>
</reference>
<dbReference type="AlphaFoldDB" id="A0A5C1AH66"/>
<dbReference type="Proteomes" id="UP000324974">
    <property type="component" value="Chromosome"/>
</dbReference>
<proteinExistence type="predicted"/>
<evidence type="ECO:0000256" key="1">
    <source>
        <dbReference type="SAM" id="MobiDB-lite"/>
    </source>
</evidence>
<sequence length="135" mass="14960">MAGTEGPTDVGREAQQVHDPADPGLRHVSQLREVGAPFDHVVADELVAPDREGHPPRDPRHPARRLTSPRVRPWEDLLLGPVHVRVALDRQHVTLIDPCDILLIGGDMGLNDVVGLHWLVGPFTISYRLFISDEL</sequence>
<protein>
    <submittedName>
        <fullName evidence="2">Uncharacterized protein</fullName>
    </submittedName>
</protein>
<dbReference type="KEGG" id="lrs:PX52LOC_03408"/>
<evidence type="ECO:0000313" key="3">
    <source>
        <dbReference type="Proteomes" id="UP000324974"/>
    </source>
</evidence>
<name>A0A5C1AH66_9BACT</name>
<keyword evidence="3" id="KW-1185">Reference proteome</keyword>
<dbReference type="EMBL" id="CP042425">
    <property type="protein sequence ID" value="QEL16454.1"/>
    <property type="molecule type" value="Genomic_DNA"/>
</dbReference>
<feature type="region of interest" description="Disordered" evidence="1">
    <location>
        <begin position="45"/>
        <end position="67"/>
    </location>
</feature>
<evidence type="ECO:0000313" key="2">
    <source>
        <dbReference type="EMBL" id="QEL16454.1"/>
    </source>
</evidence>
<accession>A0A5C1AH66</accession>
<feature type="compositionally biased region" description="Basic and acidic residues" evidence="1">
    <location>
        <begin position="48"/>
        <end position="61"/>
    </location>
</feature>
<feature type="compositionally biased region" description="Basic and acidic residues" evidence="1">
    <location>
        <begin position="10"/>
        <end position="25"/>
    </location>
</feature>
<organism evidence="2 3">
    <name type="scientific">Limnoglobus roseus</name>
    <dbReference type="NCBI Taxonomy" id="2598579"/>
    <lineage>
        <taxon>Bacteria</taxon>
        <taxon>Pseudomonadati</taxon>
        <taxon>Planctomycetota</taxon>
        <taxon>Planctomycetia</taxon>
        <taxon>Gemmatales</taxon>
        <taxon>Gemmataceae</taxon>
        <taxon>Limnoglobus</taxon>
    </lineage>
</organism>
<feature type="region of interest" description="Disordered" evidence="1">
    <location>
        <begin position="1"/>
        <end position="30"/>
    </location>
</feature>
<gene>
    <name evidence="2" type="ORF">PX52LOC_03408</name>
</gene>